<dbReference type="GO" id="GO:0008855">
    <property type="term" value="F:exodeoxyribonuclease VII activity"/>
    <property type="evidence" value="ECO:0007669"/>
    <property type="project" value="UniProtKB-UniRule"/>
</dbReference>
<dbReference type="GO" id="GO:0003676">
    <property type="term" value="F:nucleic acid binding"/>
    <property type="evidence" value="ECO:0007669"/>
    <property type="project" value="InterPro"/>
</dbReference>
<evidence type="ECO:0000256" key="4">
    <source>
        <dbReference type="ARBA" id="ARBA00022839"/>
    </source>
</evidence>
<comment type="subcellular location">
    <subcellularLocation>
        <location evidence="5 6">Cytoplasm</location>
    </subcellularLocation>
</comment>
<evidence type="ECO:0000256" key="6">
    <source>
        <dbReference type="RuleBase" id="RU004355"/>
    </source>
</evidence>
<dbReference type="Pfam" id="PF13742">
    <property type="entry name" value="tRNA_anti_2"/>
    <property type="match status" value="1"/>
</dbReference>
<dbReference type="EC" id="3.1.11.6" evidence="5"/>
<dbReference type="AlphaFoldDB" id="A0A1G2G3R8"/>
<evidence type="ECO:0000256" key="2">
    <source>
        <dbReference type="ARBA" id="ARBA00022722"/>
    </source>
</evidence>
<organism evidence="8 9">
    <name type="scientific">Candidatus Ryanbacteria bacterium RIFCSPHIGHO2_01_FULL_45_22</name>
    <dbReference type="NCBI Taxonomy" id="1802114"/>
    <lineage>
        <taxon>Bacteria</taxon>
        <taxon>Candidatus Ryaniibacteriota</taxon>
    </lineage>
</organism>
<dbReference type="SUPFAM" id="SSF47819">
    <property type="entry name" value="HRDC-like"/>
    <property type="match status" value="1"/>
</dbReference>
<dbReference type="Proteomes" id="UP000177480">
    <property type="component" value="Unassembled WGS sequence"/>
</dbReference>
<dbReference type="GO" id="GO:0000166">
    <property type="term" value="F:nucleotide binding"/>
    <property type="evidence" value="ECO:0007669"/>
    <property type="project" value="InterPro"/>
</dbReference>
<comment type="subunit">
    <text evidence="5">Heterooligomer composed of large and small subunits.</text>
</comment>
<evidence type="ECO:0000313" key="9">
    <source>
        <dbReference type="Proteomes" id="UP000177480"/>
    </source>
</evidence>
<dbReference type="GO" id="GO:0005737">
    <property type="term" value="C:cytoplasm"/>
    <property type="evidence" value="ECO:0007669"/>
    <property type="project" value="UniProtKB-SubCell"/>
</dbReference>
<dbReference type="InterPro" id="IPR044876">
    <property type="entry name" value="HRDC_dom_sf"/>
</dbReference>
<protein>
    <recommendedName>
        <fullName evidence="5">Exodeoxyribonuclease 7 large subunit</fullName>
        <ecNumber evidence="5">3.1.11.6</ecNumber>
    </recommendedName>
    <alternativeName>
        <fullName evidence="5">Exodeoxyribonuclease VII large subunit</fullName>
        <shortName evidence="5">Exonuclease VII large subunit</shortName>
    </alternativeName>
</protein>
<keyword evidence="4 5" id="KW-0269">Exonuclease</keyword>
<accession>A0A1G2G3R8</accession>
<dbReference type="Pfam" id="PF02601">
    <property type="entry name" value="Exonuc_VII_L"/>
    <property type="match status" value="1"/>
</dbReference>
<comment type="catalytic activity">
    <reaction evidence="5 6">
        <text>Exonucleolytic cleavage in either 5'- to 3'- or 3'- to 5'-direction to yield nucleoside 5'-phosphates.</text>
        <dbReference type="EC" id="3.1.11.6"/>
    </reaction>
</comment>
<dbReference type="GO" id="GO:0006308">
    <property type="term" value="P:DNA catabolic process"/>
    <property type="evidence" value="ECO:0007669"/>
    <property type="project" value="UniProtKB-UniRule"/>
</dbReference>
<dbReference type="InterPro" id="IPR025824">
    <property type="entry name" value="OB-fold_nuc-bd_dom"/>
</dbReference>
<dbReference type="InterPro" id="IPR003753">
    <property type="entry name" value="Exonuc_VII_L"/>
</dbReference>
<evidence type="ECO:0000256" key="1">
    <source>
        <dbReference type="ARBA" id="ARBA00022490"/>
    </source>
</evidence>
<dbReference type="PROSITE" id="PS50967">
    <property type="entry name" value="HRDC"/>
    <property type="match status" value="1"/>
</dbReference>
<keyword evidence="3 5" id="KW-0378">Hydrolase</keyword>
<dbReference type="EMBL" id="MHNK01000001">
    <property type="protein sequence ID" value="OGZ44590.1"/>
    <property type="molecule type" value="Genomic_DNA"/>
</dbReference>
<keyword evidence="2 5" id="KW-0540">Nuclease</keyword>
<proteinExistence type="inferred from homology"/>
<dbReference type="InterPro" id="IPR002121">
    <property type="entry name" value="HRDC_dom"/>
</dbReference>
<dbReference type="PANTHER" id="PTHR30008">
    <property type="entry name" value="EXODEOXYRIBONUCLEASE 7 LARGE SUBUNIT"/>
    <property type="match status" value="1"/>
</dbReference>
<dbReference type="Gene3D" id="1.10.150.80">
    <property type="entry name" value="HRDC domain"/>
    <property type="match status" value="1"/>
</dbReference>
<dbReference type="SMART" id="SM00341">
    <property type="entry name" value="HRDC"/>
    <property type="match status" value="1"/>
</dbReference>
<dbReference type="InterPro" id="IPR020579">
    <property type="entry name" value="Exonuc_VII_lsu_C"/>
</dbReference>
<sequence>MSRVELLQKLKAKRKEIADHEGCELFMVFSNKTLEETVKAMPATLADLALVKGWGKTKIAKYGTEMLDVLTNSKQSEVVVPISGVVFTVSEFLETANMTLSQLGTVRIQGEVSEMRHRGSVVYFTLKDTSGVEGTMKCVLWASKYEREYHYLEDGMEVVIDAWPEIYAKFGAFNVRVEKIEPVGAGALQKAFEALKKKLETKGYFSFERKRPLPYLIQSIGVITSEKGEAINDFLKNIGAFGFEITLRDVRVEGDRAEDSIVSAFREFNSARVRTDVLCLIRGGGGLENLQAFNTERVAEAVVSSRIPVLTGIGHERDVTIASLSSDADFSTPTKVADAIRRSREETLRAIEKESDVLILHMGDIVRETSRAYSILEEDMQQLPGRILERTRARVSVGAHHLEMALEKIFTAFRVLENAFINTAHKLRARMQKMEHTFSVGAQRMGEFIERRFRLGDKRVAVAEAALTPLDPISPLRRGYSIVYGKAGRVLKNTEDVTVGEHIEVRLYKGTLTSKVEHTS</sequence>
<comment type="similarity">
    <text evidence="5 6">Belongs to the XseA family.</text>
</comment>
<name>A0A1G2G3R8_9BACT</name>
<evidence type="ECO:0000259" key="7">
    <source>
        <dbReference type="PROSITE" id="PS50967"/>
    </source>
</evidence>
<feature type="domain" description="HRDC" evidence="7">
    <location>
        <begin position="1"/>
        <end position="80"/>
    </location>
</feature>
<dbReference type="HAMAP" id="MF_00378">
    <property type="entry name" value="Exonuc_7_L"/>
    <property type="match status" value="1"/>
</dbReference>
<evidence type="ECO:0000256" key="3">
    <source>
        <dbReference type="ARBA" id="ARBA00022801"/>
    </source>
</evidence>
<comment type="function">
    <text evidence="5">Bidirectionally degrades single-stranded DNA into large acid-insoluble oligonucleotides, which are then degraded further into small acid-soluble oligonucleotides.</text>
</comment>
<reference evidence="8 9" key="1">
    <citation type="journal article" date="2016" name="Nat. Commun.">
        <title>Thousands of microbial genomes shed light on interconnected biogeochemical processes in an aquifer system.</title>
        <authorList>
            <person name="Anantharaman K."/>
            <person name="Brown C.T."/>
            <person name="Hug L.A."/>
            <person name="Sharon I."/>
            <person name="Castelle C.J."/>
            <person name="Probst A.J."/>
            <person name="Thomas B.C."/>
            <person name="Singh A."/>
            <person name="Wilkins M.J."/>
            <person name="Karaoz U."/>
            <person name="Brodie E.L."/>
            <person name="Williams K.H."/>
            <person name="Hubbard S.S."/>
            <person name="Banfield J.F."/>
        </authorList>
    </citation>
    <scope>NUCLEOTIDE SEQUENCE [LARGE SCALE GENOMIC DNA]</scope>
</reference>
<gene>
    <name evidence="5" type="primary">xseA</name>
    <name evidence="8" type="ORF">A2719_04210</name>
</gene>
<dbReference type="InterPro" id="IPR010997">
    <property type="entry name" value="HRDC-like_sf"/>
</dbReference>
<dbReference type="NCBIfam" id="TIGR00237">
    <property type="entry name" value="xseA"/>
    <property type="match status" value="1"/>
</dbReference>
<dbReference type="STRING" id="1802114.A2719_04210"/>
<dbReference type="GO" id="GO:0009318">
    <property type="term" value="C:exodeoxyribonuclease VII complex"/>
    <property type="evidence" value="ECO:0007669"/>
    <property type="project" value="UniProtKB-UniRule"/>
</dbReference>
<dbReference type="Pfam" id="PF00570">
    <property type="entry name" value="HRDC"/>
    <property type="match status" value="1"/>
</dbReference>
<comment type="caution">
    <text evidence="8">The sequence shown here is derived from an EMBL/GenBank/DDBJ whole genome shotgun (WGS) entry which is preliminary data.</text>
</comment>
<evidence type="ECO:0000256" key="5">
    <source>
        <dbReference type="HAMAP-Rule" id="MF_00378"/>
    </source>
</evidence>
<dbReference type="CDD" id="cd04489">
    <property type="entry name" value="ExoVII_LU_OBF"/>
    <property type="match status" value="1"/>
</dbReference>
<keyword evidence="1 5" id="KW-0963">Cytoplasm</keyword>
<dbReference type="PANTHER" id="PTHR30008:SF0">
    <property type="entry name" value="EXODEOXYRIBONUCLEASE 7 LARGE SUBUNIT"/>
    <property type="match status" value="1"/>
</dbReference>
<evidence type="ECO:0000313" key="8">
    <source>
        <dbReference type="EMBL" id="OGZ44590.1"/>
    </source>
</evidence>